<reference evidence="2" key="1">
    <citation type="journal article" date="2014" name="Nat. Commun.">
        <title>Multiple recent horizontal transfers of a large genomic region in cheese making fungi.</title>
        <authorList>
            <person name="Cheeseman K."/>
            <person name="Ropars J."/>
            <person name="Renault P."/>
            <person name="Dupont J."/>
            <person name="Gouzy J."/>
            <person name="Branca A."/>
            <person name="Abraham A.L."/>
            <person name="Ceppi M."/>
            <person name="Conseiller E."/>
            <person name="Debuchy R."/>
            <person name="Malagnac F."/>
            <person name="Goarin A."/>
            <person name="Silar P."/>
            <person name="Lacoste S."/>
            <person name="Sallet E."/>
            <person name="Bensimon A."/>
            <person name="Giraud T."/>
            <person name="Brygoo Y."/>
        </authorList>
    </citation>
    <scope>NUCLEOTIDE SEQUENCE [LARGE SCALE GENOMIC DNA]</scope>
    <source>
        <strain evidence="2">FM164</strain>
    </source>
</reference>
<dbReference type="InterPro" id="IPR038732">
    <property type="entry name" value="HpyO/CreE_NAD-binding"/>
</dbReference>
<dbReference type="PANTHER" id="PTHR40254:SF1">
    <property type="entry name" value="BLR0577 PROTEIN"/>
    <property type="match status" value="1"/>
</dbReference>
<dbReference type="Proteomes" id="UP000030686">
    <property type="component" value="Unassembled WGS sequence"/>
</dbReference>
<keyword evidence="3" id="KW-1185">Reference proteome</keyword>
<evidence type="ECO:0000259" key="1">
    <source>
        <dbReference type="Pfam" id="PF13454"/>
    </source>
</evidence>
<dbReference type="SUPFAM" id="SSF51905">
    <property type="entry name" value="FAD/NAD(P)-binding domain"/>
    <property type="match status" value="1"/>
</dbReference>
<protein>
    <submittedName>
        <fullName evidence="2">Genomic scaffold, ProqFM164S03</fullName>
    </submittedName>
</protein>
<dbReference type="Pfam" id="PF13454">
    <property type="entry name" value="NAD_binding_9"/>
    <property type="match status" value="1"/>
</dbReference>
<gene>
    <name evidence="2" type="ORF">PROQFM164_S03g000883</name>
</gene>
<dbReference type="PANTHER" id="PTHR40254">
    <property type="entry name" value="BLR0577 PROTEIN"/>
    <property type="match status" value="1"/>
</dbReference>
<dbReference type="InterPro" id="IPR052189">
    <property type="entry name" value="L-asp_N-monooxygenase_NS-form"/>
</dbReference>
<dbReference type="OMA" id="AEDVTMF"/>
<organism evidence="2 3">
    <name type="scientific">Penicillium roqueforti (strain FM164)</name>
    <dbReference type="NCBI Taxonomy" id="1365484"/>
    <lineage>
        <taxon>Eukaryota</taxon>
        <taxon>Fungi</taxon>
        <taxon>Dikarya</taxon>
        <taxon>Ascomycota</taxon>
        <taxon>Pezizomycotina</taxon>
        <taxon>Eurotiomycetes</taxon>
        <taxon>Eurotiomycetidae</taxon>
        <taxon>Eurotiales</taxon>
        <taxon>Aspergillaceae</taxon>
        <taxon>Penicillium</taxon>
    </lineage>
</organism>
<dbReference type="OrthoDB" id="5185064at2759"/>
<evidence type="ECO:0000313" key="2">
    <source>
        <dbReference type="EMBL" id="CDM34159.1"/>
    </source>
</evidence>
<accession>W6QIW3</accession>
<dbReference type="AlphaFoldDB" id="W6QIW3"/>
<evidence type="ECO:0000313" key="3">
    <source>
        <dbReference type="Proteomes" id="UP000030686"/>
    </source>
</evidence>
<sequence>MPSAVRPSEMHTHVAIVGAGPRGTSVLERLCASAPEYLVPGARLTVHIVDPSPPGAGHVWRTKQSDQLLMNTVSSQVTLFTDDSISCSGPIRPGPSLYTWAADKIPGLGPDDCGTRAQYGQYLEWIFQETVRQAPPQVQIEVHPAFAVRLYDTSYGQQTLKLSNGRTLSSLAAVILAQGHVPLLLDIEQLKINAYAELNGLHHITPSNPADVDLSVIAPGENVFLRGLGLNFFDYMALLTLSRGGSFSETPNGLKYHPSGNEPRMIAGSRRGIPYHSRGDNGKGAYGRHMPLVFTEEVINAFRKHSDAGKAPDFLQDIWPLVSKEVETVYYLTLLKRDKLDQTDFQKRFLETEPKSPEEAQVLRDFGISEEKWWSWERIQRPQGDQVFNTTTEWREWLIAYLREDAKEAALGNLNGPLKAALDVMRDLRNELRLIVDHNGLTGASHRENLDRWYTPLNAYVSIGPPRQRIEQMIALMDAGVLEVLGPRPQVKAQDEAWLVPGEPIRVTTLIEARLPEPKLRNTGDELLSHLFKTGQCRAHTIDGYETGGLDVTQSPYHLIDTHGRAHPKRFAVGVPTEGVHWVTAAGARPGVNSVTLCDTDAVARAALSAAAIKAKITQTKIDVKTFPCIEVSKLRVHA</sequence>
<dbReference type="STRING" id="1365484.W6QIW3"/>
<proteinExistence type="predicted"/>
<dbReference type="InterPro" id="IPR036188">
    <property type="entry name" value="FAD/NAD-bd_sf"/>
</dbReference>
<name>W6QIW3_PENRF</name>
<feature type="domain" description="FAD-dependent urate hydroxylase HpyO/Asp monooxygenase CreE-like FAD/NAD(P)-binding" evidence="1">
    <location>
        <begin position="15"/>
        <end position="180"/>
    </location>
</feature>
<dbReference type="EMBL" id="HG792017">
    <property type="protein sequence ID" value="CDM34159.1"/>
    <property type="molecule type" value="Genomic_DNA"/>
</dbReference>